<dbReference type="Pfam" id="PF10544">
    <property type="entry name" value="T5orf172"/>
    <property type="match status" value="1"/>
</dbReference>
<evidence type="ECO:0000313" key="2">
    <source>
        <dbReference type="EMBL" id="MBD9355129.1"/>
    </source>
</evidence>
<evidence type="ECO:0000313" key="3">
    <source>
        <dbReference type="Proteomes" id="UP000652176"/>
    </source>
</evidence>
<gene>
    <name evidence="2" type="ORF">IE877_04400</name>
</gene>
<protein>
    <submittedName>
        <fullName evidence="2">GIY-YIG nuclease family protein</fullName>
    </submittedName>
</protein>
<organism evidence="2 3">
    <name type="scientific">Methylomonas albis</name>
    <dbReference type="NCBI Taxonomy" id="1854563"/>
    <lineage>
        <taxon>Bacteria</taxon>
        <taxon>Pseudomonadati</taxon>
        <taxon>Pseudomonadota</taxon>
        <taxon>Gammaproteobacteria</taxon>
        <taxon>Methylococcales</taxon>
        <taxon>Methylococcaceae</taxon>
        <taxon>Methylomonas</taxon>
    </lineage>
</organism>
<dbReference type="InterPro" id="IPR018306">
    <property type="entry name" value="Phage_T5_Orf172_DNA-bd"/>
</dbReference>
<dbReference type="RefSeq" id="WP_192373531.1">
    <property type="nucleotide sequence ID" value="NZ_CAJHIV010000001.1"/>
</dbReference>
<feature type="domain" description="Bacteriophage T5 Orf172 DNA-binding" evidence="1">
    <location>
        <begin position="19"/>
        <end position="98"/>
    </location>
</feature>
<accession>A0ABR9CW94</accession>
<dbReference type="SMART" id="SM00974">
    <property type="entry name" value="T5orf172"/>
    <property type="match status" value="1"/>
</dbReference>
<sequence length="347" mass="39840">MEELANDNNGYVYILEVKDIDLPVCKIGMTRRTPYERCDEINNSSTGDFIWSVAHYIAVDDCKKLESLVHSKLAPLRQKGREFFNINADDANTALLSIFEKQTEIKKENVEEITPPTTKSKNKARKRQRAFRRIDSEYAELLQLFASLLNVKGRPFGQLNKPSFGMSDGNEGVQWNLSVSTDTDIVRLGVNLEGMKYRNWPISKFILSEIDKPKISEITAKMDYPDNIFIRFSRDAWQVTSRPTIIEKYLGGKEFTLAEMNTHQWLNTLKEALGCLNEKGNYLSRAKQTVTLENKPRNGEQVRVMEVSPHLTIWSPLGLNGNMQENLKNKIAELQPVYNWVKEVSEQ</sequence>
<proteinExistence type="predicted"/>
<name>A0ABR9CW94_9GAMM</name>
<dbReference type="Proteomes" id="UP000652176">
    <property type="component" value="Unassembled WGS sequence"/>
</dbReference>
<dbReference type="EMBL" id="JACXSS010000001">
    <property type="protein sequence ID" value="MBD9355129.1"/>
    <property type="molecule type" value="Genomic_DNA"/>
</dbReference>
<comment type="caution">
    <text evidence="2">The sequence shown here is derived from an EMBL/GenBank/DDBJ whole genome shotgun (WGS) entry which is preliminary data.</text>
</comment>
<reference evidence="2 3" key="1">
    <citation type="submission" date="2020-09" db="EMBL/GenBank/DDBJ databases">
        <title>Methylomonas albis sp. nov. and Methylomonas fluvii sp. nov.: Two cold-adapted methanotrophs from the River Elbe and an amended description of Methylovulum psychrotolerans strain Eb1.</title>
        <authorList>
            <person name="Bussmann I.K."/>
            <person name="Klings K.-W."/>
            <person name="Warnstedt J."/>
            <person name="Hoppert M."/>
            <person name="Saborowski A."/>
            <person name="Horn F."/>
            <person name="Liebner S."/>
        </authorList>
    </citation>
    <scope>NUCLEOTIDE SEQUENCE [LARGE SCALE GENOMIC DNA]</scope>
    <source>
        <strain evidence="2 3">EbA</strain>
    </source>
</reference>
<keyword evidence="3" id="KW-1185">Reference proteome</keyword>
<evidence type="ECO:0000259" key="1">
    <source>
        <dbReference type="SMART" id="SM00974"/>
    </source>
</evidence>